<dbReference type="EMBL" id="GG663363">
    <property type="protein sequence ID" value="EEH10899.1"/>
    <property type="molecule type" value="Genomic_DNA"/>
</dbReference>
<dbReference type="Proteomes" id="UP000001631">
    <property type="component" value="Unassembled WGS sequence"/>
</dbReference>
<reference evidence="1" key="1">
    <citation type="submission" date="2009-02" db="EMBL/GenBank/DDBJ databases">
        <title>The Genome Sequence of Ajellomyces capsulatus strain G186AR.</title>
        <authorList>
            <consortium name="The Broad Institute Genome Sequencing Platform"/>
            <person name="Champion M."/>
            <person name="Cuomo C."/>
            <person name="Ma L.-J."/>
            <person name="Henn M.R."/>
            <person name="Sil A."/>
            <person name="Goldman B."/>
            <person name="Young S.K."/>
            <person name="Kodira C.D."/>
            <person name="Zeng Q."/>
            <person name="Koehrsen M."/>
            <person name="Alvarado L."/>
            <person name="Berlin A."/>
            <person name="Borenstein D."/>
            <person name="Chen Z."/>
            <person name="Engels R."/>
            <person name="Freedman E."/>
            <person name="Gellesch M."/>
            <person name="Goldberg J."/>
            <person name="Griggs A."/>
            <person name="Gujja S."/>
            <person name="Heiman D."/>
            <person name="Hepburn T."/>
            <person name="Howarth C."/>
            <person name="Jen D."/>
            <person name="Larson L."/>
            <person name="Lewis B."/>
            <person name="Mehta T."/>
            <person name="Park D."/>
            <person name="Pearson M."/>
            <person name="Roberts A."/>
            <person name="Saif S."/>
            <person name="Shea T."/>
            <person name="Shenoy N."/>
            <person name="Sisk P."/>
            <person name="Stolte C."/>
            <person name="Sykes S."/>
            <person name="Walk T."/>
            <person name="White J."/>
            <person name="Yandava C."/>
            <person name="Klein B."/>
            <person name="McEwen J.G."/>
            <person name="Puccia R."/>
            <person name="Goldman G.H."/>
            <person name="Felipe M.S."/>
            <person name="Nino-Vega G."/>
            <person name="San-Blas G."/>
            <person name="Taylor J."/>
            <person name="Mendoza L."/>
            <person name="Galagan J."/>
            <person name="Nusbaum C."/>
            <person name="Birren B."/>
        </authorList>
    </citation>
    <scope>NUCLEOTIDE SEQUENCE</scope>
    <source>
        <strain evidence="1">G186AR</strain>
    </source>
</reference>
<evidence type="ECO:0000313" key="2">
    <source>
        <dbReference type="Proteomes" id="UP000001631"/>
    </source>
</evidence>
<sequence>MDTSLLGALDDADRRAGIGLAVVAGARKHSQASFGWHVPAFQGQSDIRNAGHIVGSIKSVLSSDAIPVIFFSCDRFKSKSLPFAAAEPSLPPRGSHWPLRNQDASWAFTAERGPRQLQRFQREIILEVKGSCEKLANAVST</sequence>
<name>C0NB58_AJECG</name>
<evidence type="ECO:0000313" key="1">
    <source>
        <dbReference type="EMBL" id="EEH10899.1"/>
    </source>
</evidence>
<proteinExistence type="predicted"/>
<dbReference type="GeneID" id="69033371"/>
<accession>C0NB58</accession>
<protein>
    <submittedName>
        <fullName evidence="1">Uncharacterized protein</fullName>
    </submittedName>
</protein>
<organism evidence="1 2">
    <name type="scientific">Ajellomyces capsulatus (strain G186AR / H82 / ATCC MYA-2454 / RMSCC 2432)</name>
    <name type="common">Darling's disease fungus</name>
    <name type="synonym">Histoplasma capsulatum</name>
    <dbReference type="NCBI Taxonomy" id="447093"/>
    <lineage>
        <taxon>Eukaryota</taxon>
        <taxon>Fungi</taxon>
        <taxon>Dikarya</taxon>
        <taxon>Ascomycota</taxon>
        <taxon>Pezizomycotina</taxon>
        <taxon>Eurotiomycetes</taxon>
        <taxon>Eurotiomycetidae</taxon>
        <taxon>Onygenales</taxon>
        <taxon>Ajellomycetaceae</taxon>
        <taxon>Histoplasma</taxon>
    </lineage>
</organism>
<keyword evidence="2" id="KW-1185">Reference proteome</keyword>
<dbReference type="HOGENOM" id="CLU_1824762_0_0_1"/>
<gene>
    <name evidence="1" type="ORF">HCBG_00354</name>
</gene>
<dbReference type="RefSeq" id="XP_045291379.1">
    <property type="nucleotide sequence ID" value="XM_045427404.1"/>
</dbReference>
<dbReference type="AlphaFoldDB" id="C0NB58"/>
<dbReference type="InParanoid" id="C0NB58"/>